<dbReference type="SUPFAM" id="SSF52518">
    <property type="entry name" value="Thiamin diphosphate-binding fold (THDP-binding)"/>
    <property type="match status" value="1"/>
</dbReference>
<dbReference type="PANTHER" id="PTHR43322:SF1">
    <property type="entry name" value="1-DEOXY-D-XYLULOSE-5-PHOSPHATE SYNTHASE"/>
    <property type="match status" value="1"/>
</dbReference>
<dbReference type="SUPFAM" id="SSF52922">
    <property type="entry name" value="TK C-terminal domain-like"/>
    <property type="match status" value="1"/>
</dbReference>
<dbReference type="Proteomes" id="UP000283762">
    <property type="component" value="Unassembled WGS sequence"/>
</dbReference>
<dbReference type="EC" id="2.2.1.7" evidence="5"/>
<dbReference type="InterPro" id="IPR005477">
    <property type="entry name" value="Dxylulose-5-P_synthase"/>
</dbReference>
<dbReference type="RefSeq" id="WP_310591885.1">
    <property type="nucleotide sequence ID" value="NZ_QRHJ01000021.1"/>
</dbReference>
<evidence type="ECO:0000259" key="12">
    <source>
        <dbReference type="SMART" id="SM00861"/>
    </source>
</evidence>
<dbReference type="PANTHER" id="PTHR43322">
    <property type="entry name" value="1-D-DEOXYXYLULOSE 5-PHOSPHATE SYNTHASE-RELATED"/>
    <property type="match status" value="1"/>
</dbReference>
<dbReference type="GO" id="GO:0008661">
    <property type="term" value="F:1-deoxy-D-xylulose-5-phosphate synthase activity"/>
    <property type="evidence" value="ECO:0007669"/>
    <property type="project" value="UniProtKB-EC"/>
</dbReference>
<proteinExistence type="inferred from homology"/>
<dbReference type="InterPro" id="IPR005475">
    <property type="entry name" value="Transketolase-like_Pyr-bd"/>
</dbReference>
<evidence type="ECO:0000256" key="1">
    <source>
        <dbReference type="ARBA" id="ARBA00001946"/>
    </source>
</evidence>
<dbReference type="AlphaFoldDB" id="A0A414Q4G1"/>
<keyword evidence="8" id="KW-0460">Magnesium</keyword>
<dbReference type="SMART" id="SM00861">
    <property type="entry name" value="Transket_pyr"/>
    <property type="match status" value="1"/>
</dbReference>
<name>A0A414Q4G1_BACSE</name>
<gene>
    <name evidence="13" type="ORF">DW668_09145</name>
</gene>
<evidence type="ECO:0000256" key="5">
    <source>
        <dbReference type="ARBA" id="ARBA00013150"/>
    </source>
</evidence>
<dbReference type="InterPro" id="IPR009014">
    <property type="entry name" value="Transketo_C/PFOR_II"/>
</dbReference>
<dbReference type="InterPro" id="IPR033248">
    <property type="entry name" value="Transketolase_C"/>
</dbReference>
<dbReference type="CDD" id="cd07033">
    <property type="entry name" value="TPP_PYR_DXS_TK_like"/>
    <property type="match status" value="1"/>
</dbReference>
<dbReference type="GO" id="GO:0046872">
    <property type="term" value="F:metal ion binding"/>
    <property type="evidence" value="ECO:0007669"/>
    <property type="project" value="UniProtKB-KW"/>
</dbReference>
<keyword evidence="7" id="KW-0479">Metal-binding</keyword>
<protein>
    <recommendedName>
        <fullName evidence="5">1-deoxy-D-xylulose-5-phosphate synthase</fullName>
        <ecNumber evidence="5">2.2.1.7</ecNumber>
    </recommendedName>
</protein>
<comment type="similarity">
    <text evidence="3">Belongs to the transketolase family. DXPS subfamily.</text>
</comment>
<evidence type="ECO:0000256" key="9">
    <source>
        <dbReference type="ARBA" id="ARBA00022977"/>
    </source>
</evidence>
<comment type="cofactor">
    <cofactor evidence="1">
        <name>Mg(2+)</name>
        <dbReference type="ChEBI" id="CHEBI:18420"/>
    </cofactor>
</comment>
<dbReference type="Gene3D" id="3.40.50.920">
    <property type="match status" value="1"/>
</dbReference>
<evidence type="ECO:0000256" key="10">
    <source>
        <dbReference type="ARBA" id="ARBA00023052"/>
    </source>
</evidence>
<dbReference type="GO" id="GO:0009228">
    <property type="term" value="P:thiamine biosynthetic process"/>
    <property type="evidence" value="ECO:0007669"/>
    <property type="project" value="UniProtKB-KW"/>
</dbReference>
<feature type="domain" description="Transketolase-like pyrimidine-binding" evidence="12">
    <location>
        <begin position="1"/>
        <end position="115"/>
    </location>
</feature>
<dbReference type="GO" id="GO:0019288">
    <property type="term" value="P:isopentenyl diphosphate biosynthetic process, methylerythritol 4-phosphate pathway"/>
    <property type="evidence" value="ECO:0007669"/>
    <property type="project" value="TreeGrafter"/>
</dbReference>
<evidence type="ECO:0000313" key="13">
    <source>
        <dbReference type="EMBL" id="RHF75670.1"/>
    </source>
</evidence>
<accession>A0A414Q4G1</accession>
<organism evidence="13 14">
    <name type="scientific">Bacteroides stercoris</name>
    <dbReference type="NCBI Taxonomy" id="46506"/>
    <lineage>
        <taxon>Bacteria</taxon>
        <taxon>Pseudomonadati</taxon>
        <taxon>Bacteroidota</taxon>
        <taxon>Bacteroidia</taxon>
        <taxon>Bacteroidales</taxon>
        <taxon>Bacteroidaceae</taxon>
        <taxon>Bacteroides</taxon>
    </lineage>
</organism>
<evidence type="ECO:0000256" key="2">
    <source>
        <dbReference type="ARBA" id="ARBA00004980"/>
    </source>
</evidence>
<feature type="non-terminal residue" evidence="13">
    <location>
        <position position="1"/>
    </location>
</feature>
<dbReference type="Pfam" id="PF02779">
    <property type="entry name" value="Transket_pyr"/>
    <property type="match status" value="1"/>
</dbReference>
<evidence type="ECO:0000256" key="6">
    <source>
        <dbReference type="ARBA" id="ARBA00022679"/>
    </source>
</evidence>
<keyword evidence="11" id="KW-0414">Isoprene biosynthesis</keyword>
<evidence type="ECO:0000256" key="3">
    <source>
        <dbReference type="ARBA" id="ARBA00011081"/>
    </source>
</evidence>
<dbReference type="Pfam" id="PF02780">
    <property type="entry name" value="Transketolase_C"/>
    <property type="match status" value="1"/>
</dbReference>
<dbReference type="UniPathway" id="UPA00064">
    <property type="reaction ID" value="UER00091"/>
</dbReference>
<keyword evidence="6" id="KW-0808">Transferase</keyword>
<dbReference type="Gene3D" id="3.40.50.970">
    <property type="match status" value="1"/>
</dbReference>
<evidence type="ECO:0000256" key="11">
    <source>
        <dbReference type="ARBA" id="ARBA00023229"/>
    </source>
</evidence>
<sequence length="256" mass="28109">EEHAVAMASAIAAGGGKPVFGVYSTFIQRAYDQLSQDLCINNNPALILVFWGGASTMNDVTHLCLFDIPVIGNIPNMVYLAPTCCEEYFAMLEWGIHQTEHPVAIRVPANGVLSRGIEPEKDYGKLLNRYEVAHCGGQVAVLGLGSFFRLGEEVVGKLKEETGMDATLVNPRFITGVDEALLEDLKRDHTLVVTLEDGVLDGGFGEKIARYYGASGMKVLNYGIRKEFADRYDAGELLRDNRLTAPQIVEDIKKVR</sequence>
<evidence type="ECO:0000256" key="7">
    <source>
        <dbReference type="ARBA" id="ARBA00022723"/>
    </source>
</evidence>
<comment type="subunit">
    <text evidence="4">Homodimer.</text>
</comment>
<keyword evidence="9" id="KW-0784">Thiamine biosynthesis</keyword>
<reference evidence="13 14" key="1">
    <citation type="submission" date="2018-08" db="EMBL/GenBank/DDBJ databases">
        <title>A genome reference for cultivated species of the human gut microbiota.</title>
        <authorList>
            <person name="Zou Y."/>
            <person name="Xue W."/>
            <person name="Luo G."/>
        </authorList>
    </citation>
    <scope>NUCLEOTIDE SEQUENCE [LARGE SCALE GENOMIC DNA]</scope>
    <source>
        <strain evidence="13 14">AM25-16</strain>
    </source>
</reference>
<dbReference type="InterPro" id="IPR029061">
    <property type="entry name" value="THDP-binding"/>
</dbReference>
<dbReference type="GO" id="GO:0005829">
    <property type="term" value="C:cytosol"/>
    <property type="evidence" value="ECO:0007669"/>
    <property type="project" value="TreeGrafter"/>
</dbReference>
<dbReference type="GO" id="GO:0016114">
    <property type="term" value="P:terpenoid biosynthetic process"/>
    <property type="evidence" value="ECO:0007669"/>
    <property type="project" value="InterPro"/>
</dbReference>
<evidence type="ECO:0000313" key="14">
    <source>
        <dbReference type="Proteomes" id="UP000283762"/>
    </source>
</evidence>
<evidence type="ECO:0000256" key="8">
    <source>
        <dbReference type="ARBA" id="ARBA00022842"/>
    </source>
</evidence>
<evidence type="ECO:0000256" key="4">
    <source>
        <dbReference type="ARBA" id="ARBA00011738"/>
    </source>
</evidence>
<comment type="pathway">
    <text evidence="2">Metabolic intermediate biosynthesis; 1-deoxy-D-xylulose 5-phosphate biosynthesis; 1-deoxy-D-xylulose 5-phosphate from D-glyceraldehyde 3-phosphate and pyruvate: step 1/1.</text>
</comment>
<dbReference type="EMBL" id="QRHJ01000021">
    <property type="protein sequence ID" value="RHF75670.1"/>
    <property type="molecule type" value="Genomic_DNA"/>
</dbReference>
<comment type="caution">
    <text evidence="13">The sequence shown here is derived from an EMBL/GenBank/DDBJ whole genome shotgun (WGS) entry which is preliminary data.</text>
</comment>
<keyword evidence="10" id="KW-0786">Thiamine pyrophosphate</keyword>